<keyword evidence="8" id="KW-0186">Copper</keyword>
<keyword evidence="6" id="KW-0735">Signal-anchor</keyword>
<evidence type="ECO:0000256" key="2">
    <source>
        <dbReference type="ARBA" id="ARBA00004382"/>
    </source>
</evidence>
<comment type="subcellular location">
    <subcellularLocation>
        <location evidence="2">Cell inner membrane</location>
        <topology evidence="2">Single-pass type II membrane protein</topology>
        <orientation evidence="2">Periplasmic side</orientation>
    </subcellularLocation>
</comment>
<comment type="similarity">
    <text evidence="3">Belongs to the COX11/CtaG family.</text>
</comment>
<dbReference type="Proteomes" id="UP000660131">
    <property type="component" value="Unassembled WGS sequence"/>
</dbReference>
<evidence type="ECO:0000256" key="10">
    <source>
        <dbReference type="SAM" id="Phobius"/>
    </source>
</evidence>
<evidence type="ECO:0000256" key="7">
    <source>
        <dbReference type="ARBA" id="ARBA00022989"/>
    </source>
</evidence>
<dbReference type="PANTHER" id="PTHR21320">
    <property type="entry name" value="CYTOCHROME C OXIDASE ASSEMBLY PROTEIN COX11-RELATED"/>
    <property type="match status" value="1"/>
</dbReference>
<dbReference type="InterPro" id="IPR023471">
    <property type="entry name" value="CtaG/Cox11_dom_sf"/>
</dbReference>
<sequence>MSQPVSQKRLITRLLLLVVAMFAFGFVLVPLYDVMCKAFGINGKTGDQHQGTQVIDNTRQVKVQFVSSNAADMVWAFYPTNAQLEVHPGAINEMIFIAQNPTDRPMKAQAVPSISPGQAAAYFHKTECFCFTQQVLQPGERIEMPVRFIVDRDLPTEVKSLTLAYTLFDITDRQKPAVPTVKRLERAVVEGHMTLLPGWTFLFFQVEAYIHAYQELEPEWTSGAIVMMQ</sequence>
<comment type="caution">
    <text evidence="11">The sequence shown here is derived from an EMBL/GenBank/DDBJ whole genome shotgun (WGS) entry which is preliminary data.</text>
</comment>
<evidence type="ECO:0000256" key="9">
    <source>
        <dbReference type="ARBA" id="ARBA00023136"/>
    </source>
</evidence>
<evidence type="ECO:0000256" key="5">
    <source>
        <dbReference type="ARBA" id="ARBA00022692"/>
    </source>
</evidence>
<organism evidence="11 12">
    <name type="scientific">Pseudomonas triticifolii</name>
    <dbReference type="NCBI Taxonomy" id="2762592"/>
    <lineage>
        <taxon>Bacteria</taxon>
        <taxon>Pseudomonadati</taxon>
        <taxon>Pseudomonadota</taxon>
        <taxon>Gammaproteobacteria</taxon>
        <taxon>Pseudomonadales</taxon>
        <taxon>Pseudomonadaceae</taxon>
        <taxon>Pseudomonas</taxon>
    </lineage>
</organism>
<evidence type="ECO:0000256" key="4">
    <source>
        <dbReference type="ARBA" id="ARBA00015384"/>
    </source>
</evidence>
<keyword evidence="9 10" id="KW-0472">Membrane</keyword>
<reference evidence="11 12" key="1">
    <citation type="submission" date="2020-08" db="EMBL/GenBank/DDBJ databases">
        <title>Putative novel bacterial strains isolated from necrotic wheat leaf tissues caused by Xanthomonas translucens.</title>
        <authorList>
            <person name="Tambong J.T."/>
        </authorList>
    </citation>
    <scope>NUCLEOTIDE SEQUENCE [LARGE SCALE GENOMIC DNA]</scope>
    <source>
        <strain evidence="11 12">DOAB 1067</strain>
    </source>
</reference>
<dbReference type="SUPFAM" id="SSF110111">
    <property type="entry name" value="Ctag/Cox11"/>
    <property type="match status" value="1"/>
</dbReference>
<dbReference type="NCBIfam" id="NF003465">
    <property type="entry name" value="PRK05089.1"/>
    <property type="match status" value="1"/>
</dbReference>
<evidence type="ECO:0000256" key="1">
    <source>
        <dbReference type="ARBA" id="ARBA00004007"/>
    </source>
</evidence>
<keyword evidence="12" id="KW-1185">Reference proteome</keyword>
<comment type="function">
    <text evidence="1">Exerts its effect at some terminal stage of cytochrome c oxidase synthesis, probably by being involved in the insertion of the copper B into subunit I.</text>
</comment>
<dbReference type="Gene3D" id="2.60.370.10">
    <property type="entry name" value="Ctag/Cox11"/>
    <property type="match status" value="1"/>
</dbReference>
<gene>
    <name evidence="11" type="ORF">H8S56_23660</name>
</gene>
<evidence type="ECO:0000256" key="8">
    <source>
        <dbReference type="ARBA" id="ARBA00023008"/>
    </source>
</evidence>
<keyword evidence="7 10" id="KW-1133">Transmembrane helix</keyword>
<proteinExistence type="inferred from homology"/>
<accession>A0ABR7BLF8</accession>
<evidence type="ECO:0000313" key="12">
    <source>
        <dbReference type="Proteomes" id="UP000660131"/>
    </source>
</evidence>
<evidence type="ECO:0000313" key="11">
    <source>
        <dbReference type="EMBL" id="MBC3958007.1"/>
    </source>
</evidence>
<protein>
    <recommendedName>
        <fullName evidence="4">Cytochrome c oxidase assembly protein CtaG</fullName>
    </recommendedName>
</protein>
<dbReference type="EMBL" id="JACONV010000034">
    <property type="protein sequence ID" value="MBC3958007.1"/>
    <property type="molecule type" value="Genomic_DNA"/>
</dbReference>
<evidence type="ECO:0000256" key="3">
    <source>
        <dbReference type="ARBA" id="ARBA00009620"/>
    </source>
</evidence>
<name>A0ABR7BLF8_9PSED</name>
<keyword evidence="5 10" id="KW-0812">Transmembrane</keyword>
<feature type="transmembrane region" description="Helical" evidence="10">
    <location>
        <begin position="12"/>
        <end position="32"/>
    </location>
</feature>
<dbReference type="InterPro" id="IPR007533">
    <property type="entry name" value="Cyt_c_oxidase_assmbl_CtaG"/>
</dbReference>
<dbReference type="PANTHER" id="PTHR21320:SF3">
    <property type="entry name" value="CYTOCHROME C OXIDASE ASSEMBLY PROTEIN COX11, MITOCHONDRIAL-RELATED"/>
    <property type="match status" value="1"/>
</dbReference>
<evidence type="ECO:0000256" key="6">
    <source>
        <dbReference type="ARBA" id="ARBA00022968"/>
    </source>
</evidence>
<dbReference type="Pfam" id="PF04442">
    <property type="entry name" value="CtaG_Cox11"/>
    <property type="match status" value="1"/>
</dbReference>